<evidence type="ECO:0000313" key="2">
    <source>
        <dbReference type="Proteomes" id="UP001732700"/>
    </source>
</evidence>
<evidence type="ECO:0000313" key="1">
    <source>
        <dbReference type="EnsemblPlants" id="AVESA.00010b.r2.3CG0506820.1.CDS"/>
    </source>
</evidence>
<keyword evidence="2" id="KW-1185">Reference proteome</keyword>
<reference evidence="1" key="2">
    <citation type="submission" date="2025-09" db="UniProtKB">
        <authorList>
            <consortium name="EnsemblPlants"/>
        </authorList>
    </citation>
    <scope>IDENTIFICATION</scope>
</reference>
<reference evidence="1" key="1">
    <citation type="submission" date="2021-05" db="EMBL/GenBank/DDBJ databases">
        <authorList>
            <person name="Scholz U."/>
            <person name="Mascher M."/>
            <person name="Fiebig A."/>
        </authorList>
    </citation>
    <scope>NUCLEOTIDE SEQUENCE [LARGE SCALE GENOMIC DNA]</scope>
</reference>
<accession>A0ACD5VU47</accession>
<proteinExistence type="predicted"/>
<dbReference type="Proteomes" id="UP001732700">
    <property type="component" value="Chromosome 3C"/>
</dbReference>
<protein>
    <submittedName>
        <fullName evidence="1">Uncharacterized protein</fullName>
    </submittedName>
</protein>
<name>A0ACD5VU47_AVESA</name>
<sequence length="444" mass="48603">MSLAAADWLPSATVTASGRPVLSAGEIERNLLPLVDLEPEENPRLAPLRGCLLALTSHRLIFLHEPSLSARALPLASIVHPYPPHRRHNHNPLRSLFSSSSSSSSSSHHPRIRLQISLPPSRSEVVAVVVTCKADVDVFYGRLVEAIRARAWELAAAAIPASGASVTEVAPAQEDLAIRMPVVGVSGILRKEQEAWESAGQNLQDAFQDLNALMSKAKEMMELAEKMRQKLLTNQSNSNDEELGSKQDMQDLLLSVGIVSPVTKETAGALYHQQLSRQLADFVRIPVERAGGMMALVDVYCLFNRARGTELISPEDLLQACSLWEKFDVPVMLRKFDSGVKVIQTKTHSDDEVFARISSLAQKPDALLKGISPSDAAFTLGIAPALAKEHLLNAENKGLLCRDVSPDGFRFYINLFNEIDPQNIYVPKPHGAYHTWISVATASH</sequence>
<organism evidence="1 2">
    <name type="scientific">Avena sativa</name>
    <name type="common">Oat</name>
    <dbReference type="NCBI Taxonomy" id="4498"/>
    <lineage>
        <taxon>Eukaryota</taxon>
        <taxon>Viridiplantae</taxon>
        <taxon>Streptophyta</taxon>
        <taxon>Embryophyta</taxon>
        <taxon>Tracheophyta</taxon>
        <taxon>Spermatophyta</taxon>
        <taxon>Magnoliopsida</taxon>
        <taxon>Liliopsida</taxon>
        <taxon>Poales</taxon>
        <taxon>Poaceae</taxon>
        <taxon>BOP clade</taxon>
        <taxon>Pooideae</taxon>
        <taxon>Poodae</taxon>
        <taxon>Poeae</taxon>
        <taxon>Poeae Chloroplast Group 1 (Aveneae type)</taxon>
        <taxon>Aveninae</taxon>
        <taxon>Avena</taxon>
    </lineage>
</organism>
<dbReference type="EnsemblPlants" id="AVESA.00010b.r2.3CG0506820.1">
    <property type="protein sequence ID" value="AVESA.00010b.r2.3CG0506820.1.CDS"/>
    <property type="gene ID" value="AVESA.00010b.r2.3CG0506820"/>
</dbReference>